<dbReference type="Gene3D" id="1.20.1280.290">
    <property type="match status" value="2"/>
</dbReference>
<dbReference type="PANTHER" id="PTHR16201:SF37">
    <property type="entry name" value="PQ-LOOP REPEAT-CONTAINING PROTEIN"/>
    <property type="match status" value="1"/>
</dbReference>
<feature type="transmembrane region" description="Helical" evidence="6">
    <location>
        <begin position="196"/>
        <end position="219"/>
    </location>
</feature>
<proteinExistence type="predicted"/>
<feature type="region of interest" description="Disordered" evidence="5">
    <location>
        <begin position="224"/>
        <end position="282"/>
    </location>
</feature>
<dbReference type="InterPro" id="IPR006603">
    <property type="entry name" value="PQ-loop_rpt"/>
</dbReference>
<dbReference type="EMBL" id="LK052939">
    <property type="protein sequence ID" value="CDR39944.1"/>
    <property type="molecule type" value="Genomic_DNA"/>
</dbReference>
<dbReference type="Pfam" id="PF04193">
    <property type="entry name" value="PQ-loop"/>
    <property type="match status" value="2"/>
</dbReference>
<accession>A0A061AS08</accession>
<sequence length="322" mass="35256">MVAPNTALENVFGTLGAVCWSIQLVPQIWKSWRKKDTAGLSTGMMLIWFVSGIWLGAYCYTSGLSVPLVVQPQAFCLFSAIAWAQCLVYDSKWKTWKAVSIATFVCALAAGIEAALIFGTKALQDRGNNKMNQALGIIAAVFIVAGLLPQYWEVYKYRAVIGISLVFLLVDLLGGVFSFLSLVWTPPPFDTLACVSYSGVVGLEIGIFVLAAVLNPGYWRRKREEEERRKLEEGTLAAGEGEVSGSEEKKQVGMGQRTDTGATLASTSAEEGAAGEKVVRTMSEEERIQREAGFGWLGEQEHIPHPHLHHHHQQHEAVDGRA</sequence>
<feature type="compositionally biased region" description="Low complexity" evidence="5">
    <location>
        <begin position="262"/>
        <end position="272"/>
    </location>
</feature>
<evidence type="ECO:0000256" key="6">
    <source>
        <dbReference type="SAM" id="Phobius"/>
    </source>
</evidence>
<dbReference type="OrthoDB" id="407617at2759"/>
<feature type="transmembrane region" description="Helical" evidence="6">
    <location>
        <begin position="131"/>
        <end position="148"/>
    </location>
</feature>
<feature type="transmembrane region" description="Helical" evidence="6">
    <location>
        <begin position="6"/>
        <end position="25"/>
    </location>
</feature>
<keyword evidence="3 6" id="KW-1133">Transmembrane helix</keyword>
<feature type="transmembrane region" description="Helical" evidence="6">
    <location>
        <begin position="101"/>
        <end position="119"/>
    </location>
</feature>
<evidence type="ECO:0000313" key="7">
    <source>
        <dbReference type="EMBL" id="CDR39944.1"/>
    </source>
</evidence>
<evidence type="ECO:0000256" key="1">
    <source>
        <dbReference type="ARBA" id="ARBA00004141"/>
    </source>
</evidence>
<protein>
    <submittedName>
        <fullName evidence="7">RHTO0S04e12354g1_1</fullName>
    </submittedName>
</protein>
<feature type="compositionally biased region" description="Low complexity" evidence="5">
    <location>
        <begin position="234"/>
        <end position="244"/>
    </location>
</feature>
<dbReference type="SMART" id="SM00679">
    <property type="entry name" value="CTNS"/>
    <property type="match status" value="2"/>
</dbReference>
<feature type="transmembrane region" description="Helical" evidence="6">
    <location>
        <begin position="37"/>
        <end position="57"/>
    </location>
</feature>
<reference evidence="7" key="1">
    <citation type="journal article" date="2014" name="Genome Announc.">
        <title>Draft genome sequence of Rhodosporidium toruloides CECT1137, an oleaginous yeast of biotechnological interest.</title>
        <authorList>
            <person name="Morin N."/>
            <person name="Calcas X."/>
            <person name="Devillers H."/>
            <person name="Durrens P."/>
            <person name="Sherman D.J."/>
            <person name="Nicaud J.-M."/>
            <person name="Neuveglise C."/>
        </authorList>
    </citation>
    <scope>NUCLEOTIDE SEQUENCE</scope>
    <source>
        <strain evidence="7">CECT1137</strain>
    </source>
</reference>
<dbReference type="GO" id="GO:0016020">
    <property type="term" value="C:membrane"/>
    <property type="evidence" value="ECO:0007669"/>
    <property type="project" value="UniProtKB-SubCell"/>
</dbReference>
<name>A0A061AS08_RHOTO</name>
<evidence type="ECO:0000256" key="3">
    <source>
        <dbReference type="ARBA" id="ARBA00022989"/>
    </source>
</evidence>
<keyword evidence="2 6" id="KW-0812">Transmembrane</keyword>
<keyword evidence="4 6" id="KW-0472">Membrane</keyword>
<evidence type="ECO:0000256" key="5">
    <source>
        <dbReference type="SAM" id="MobiDB-lite"/>
    </source>
</evidence>
<evidence type="ECO:0000256" key="2">
    <source>
        <dbReference type="ARBA" id="ARBA00022692"/>
    </source>
</evidence>
<organism evidence="7">
    <name type="scientific">Rhodotorula toruloides</name>
    <name type="common">Yeast</name>
    <name type="synonym">Rhodosporidium toruloides</name>
    <dbReference type="NCBI Taxonomy" id="5286"/>
    <lineage>
        <taxon>Eukaryota</taxon>
        <taxon>Fungi</taxon>
        <taxon>Dikarya</taxon>
        <taxon>Basidiomycota</taxon>
        <taxon>Pucciniomycotina</taxon>
        <taxon>Microbotryomycetes</taxon>
        <taxon>Sporidiobolales</taxon>
        <taxon>Sporidiobolaceae</taxon>
        <taxon>Rhodotorula</taxon>
    </lineage>
</organism>
<dbReference type="InterPro" id="IPR051415">
    <property type="entry name" value="LAAT-1"/>
</dbReference>
<feature type="transmembrane region" description="Helical" evidence="6">
    <location>
        <begin position="160"/>
        <end position="184"/>
    </location>
</feature>
<evidence type="ECO:0000256" key="4">
    <source>
        <dbReference type="ARBA" id="ARBA00023136"/>
    </source>
</evidence>
<dbReference type="PANTHER" id="PTHR16201">
    <property type="entry name" value="SEVEN TRANSMEMBRANE PROTEIN 1-RELATED"/>
    <property type="match status" value="1"/>
</dbReference>
<dbReference type="AlphaFoldDB" id="A0A061AS08"/>
<feature type="compositionally biased region" description="Basic and acidic residues" evidence="5">
    <location>
        <begin position="224"/>
        <end position="233"/>
    </location>
</feature>
<gene>
    <name evidence="7" type="ORF">RHTO0S_04e12354g</name>
</gene>
<comment type="subcellular location">
    <subcellularLocation>
        <location evidence="1">Membrane</location>
        <topology evidence="1">Multi-pass membrane protein</topology>
    </subcellularLocation>
</comment>